<evidence type="ECO:0000313" key="2">
    <source>
        <dbReference type="RefSeq" id="XP_012937689.1"/>
    </source>
</evidence>
<reference evidence="2" key="1">
    <citation type="submission" date="2025-08" db="UniProtKB">
        <authorList>
            <consortium name="RefSeq"/>
        </authorList>
    </citation>
    <scope>IDENTIFICATION</scope>
</reference>
<dbReference type="InterPro" id="IPR001888">
    <property type="entry name" value="Transposase_1"/>
</dbReference>
<dbReference type="GeneID" id="106011704"/>
<dbReference type="Proteomes" id="UP000694888">
    <property type="component" value="Unplaced"/>
</dbReference>
<dbReference type="InterPro" id="IPR052709">
    <property type="entry name" value="Transposase-MT_Hybrid"/>
</dbReference>
<sequence length="163" mass="19506">MTVFWDFDGLIHMEFLEQGSTINSERYIETLRKLRARLSRVRPGKNAILHHDRPHTSRHTQDATKSLRLQETLQHPPYSPDLAPSDFYLYPKLKEYLKGKRYADDDEVQEDVRRGFRGKSHEFFADGMRQFIRRWLICINKEDDYVEKYSYCHVADILSFHLV</sequence>
<keyword evidence="1" id="KW-1185">Reference proteome</keyword>
<dbReference type="PANTHER" id="PTHR46060">
    <property type="entry name" value="MARINER MOS1 TRANSPOSASE-LIKE PROTEIN"/>
    <property type="match status" value="1"/>
</dbReference>
<proteinExistence type="predicted"/>
<dbReference type="InterPro" id="IPR036397">
    <property type="entry name" value="RNaseH_sf"/>
</dbReference>
<evidence type="ECO:0000313" key="1">
    <source>
        <dbReference type="Proteomes" id="UP000694888"/>
    </source>
</evidence>
<accession>A0ABM0ZZF3</accession>
<dbReference type="Pfam" id="PF01359">
    <property type="entry name" value="Transposase_1"/>
    <property type="match status" value="1"/>
</dbReference>
<dbReference type="RefSeq" id="XP_012937689.1">
    <property type="nucleotide sequence ID" value="XM_013082235.1"/>
</dbReference>
<protein>
    <submittedName>
        <fullName evidence="2">Histone-lysine N-methyltransferase SETMAR-like</fullName>
    </submittedName>
</protein>
<organism evidence="1 2">
    <name type="scientific">Aplysia californica</name>
    <name type="common">California sea hare</name>
    <dbReference type="NCBI Taxonomy" id="6500"/>
    <lineage>
        <taxon>Eukaryota</taxon>
        <taxon>Metazoa</taxon>
        <taxon>Spiralia</taxon>
        <taxon>Lophotrochozoa</taxon>
        <taxon>Mollusca</taxon>
        <taxon>Gastropoda</taxon>
        <taxon>Heterobranchia</taxon>
        <taxon>Euthyneura</taxon>
        <taxon>Tectipleura</taxon>
        <taxon>Aplysiida</taxon>
        <taxon>Aplysioidea</taxon>
        <taxon>Aplysiidae</taxon>
        <taxon>Aplysia</taxon>
    </lineage>
</organism>
<gene>
    <name evidence="2" type="primary">LOC106011704</name>
</gene>
<dbReference type="PANTHER" id="PTHR46060:SF1">
    <property type="entry name" value="MARINER MOS1 TRANSPOSASE-LIKE PROTEIN"/>
    <property type="match status" value="1"/>
</dbReference>
<name>A0ABM0ZZF3_APLCA</name>
<dbReference type="Gene3D" id="3.30.420.10">
    <property type="entry name" value="Ribonuclease H-like superfamily/Ribonuclease H"/>
    <property type="match status" value="1"/>
</dbReference>